<dbReference type="SUPFAM" id="SSF51556">
    <property type="entry name" value="Metallo-dependent hydrolases"/>
    <property type="match status" value="1"/>
</dbReference>
<dbReference type="EMBL" id="JAAZBX010000010">
    <property type="protein sequence ID" value="NLD25565.1"/>
    <property type="molecule type" value="Genomic_DNA"/>
</dbReference>
<protein>
    <recommendedName>
        <fullName evidence="3">Amidohydrolase-related domain-containing protein</fullName>
    </recommendedName>
</protein>
<name>A0A847D0W1_9BACT</name>
<comment type="caution">
    <text evidence="1">The sequence shown here is derived from an EMBL/GenBank/DDBJ whole genome shotgun (WGS) entry which is preliminary data.</text>
</comment>
<dbReference type="Gene3D" id="3.20.20.140">
    <property type="entry name" value="Metal-dependent hydrolases"/>
    <property type="match status" value="1"/>
</dbReference>
<evidence type="ECO:0000313" key="2">
    <source>
        <dbReference type="Proteomes" id="UP000545876"/>
    </source>
</evidence>
<dbReference type="Proteomes" id="UP000545876">
    <property type="component" value="Unassembled WGS sequence"/>
</dbReference>
<organism evidence="1 2">
    <name type="scientific">Candidatus Dojkabacteria bacterium</name>
    <dbReference type="NCBI Taxonomy" id="2099670"/>
    <lineage>
        <taxon>Bacteria</taxon>
        <taxon>Candidatus Dojkabacteria</taxon>
    </lineage>
</organism>
<accession>A0A847D0W1</accession>
<gene>
    <name evidence="1" type="ORF">GX656_02900</name>
</gene>
<dbReference type="AlphaFoldDB" id="A0A847D0W1"/>
<evidence type="ECO:0008006" key="3">
    <source>
        <dbReference type="Google" id="ProtNLM"/>
    </source>
</evidence>
<reference evidence="1 2" key="1">
    <citation type="journal article" date="2020" name="Biotechnol. Biofuels">
        <title>New insights from the biogas microbiome by comprehensive genome-resolved metagenomics of nearly 1600 species originating from multiple anaerobic digesters.</title>
        <authorList>
            <person name="Campanaro S."/>
            <person name="Treu L."/>
            <person name="Rodriguez-R L.M."/>
            <person name="Kovalovszki A."/>
            <person name="Ziels R.M."/>
            <person name="Maus I."/>
            <person name="Zhu X."/>
            <person name="Kougias P.G."/>
            <person name="Basile A."/>
            <person name="Luo G."/>
            <person name="Schluter A."/>
            <person name="Konstantinidis K.T."/>
            <person name="Angelidaki I."/>
        </authorList>
    </citation>
    <scope>NUCLEOTIDE SEQUENCE [LARGE SCALE GENOMIC DNA]</scope>
    <source>
        <strain evidence="1">AS06rmzACSIP_65</strain>
    </source>
</reference>
<evidence type="ECO:0000313" key="1">
    <source>
        <dbReference type="EMBL" id="NLD25565.1"/>
    </source>
</evidence>
<proteinExistence type="predicted"/>
<dbReference type="InterPro" id="IPR032466">
    <property type="entry name" value="Metal_Hydrolase"/>
</dbReference>
<sequence length="342" mass="39470">MENELAVFSAQQKQHYDFMLSDNVLPTVYKEEQGNLPEDIIDRSFSDIHMHIDNMEGRKWKVPDGEKIVSYLSDKNIVEAGVIFENEETITNLINNLEKKEVNCSLIPFYFIHNPKEINRKKFEDLYKKGLIKGIKLHPVYDDYQISFENLNEAISLSQEYGSLPLLIHFDDRVESMHLTSPDTIDSLIEEMMERDSVVPIIIGHCGAYAHPRIVSYGDGKNIQAESYWKKFEENESPLFSRLYLIRHSLQLALQYPFIYLDSSICINKNKARIISDAVNRYPNLAKKILLGTDFPVKAQHKDSSFIVGSTIQSQLKALWNQGLEKELLLQIALNRIISTLQ</sequence>